<gene>
    <name evidence="1" type="ORF">BGAL_0138g00090</name>
</gene>
<evidence type="ECO:0000313" key="2">
    <source>
        <dbReference type="Proteomes" id="UP000308671"/>
    </source>
</evidence>
<dbReference type="AlphaFoldDB" id="A0A4S8R192"/>
<organism evidence="1 2">
    <name type="scientific">Botrytis galanthina</name>
    <dbReference type="NCBI Taxonomy" id="278940"/>
    <lineage>
        <taxon>Eukaryota</taxon>
        <taxon>Fungi</taxon>
        <taxon>Dikarya</taxon>
        <taxon>Ascomycota</taxon>
        <taxon>Pezizomycotina</taxon>
        <taxon>Leotiomycetes</taxon>
        <taxon>Helotiales</taxon>
        <taxon>Sclerotiniaceae</taxon>
        <taxon>Botrytis</taxon>
    </lineage>
</organism>
<dbReference type="EMBL" id="PQXL01000138">
    <property type="protein sequence ID" value="THV50731.1"/>
    <property type="molecule type" value="Genomic_DNA"/>
</dbReference>
<sequence>MYWLVHVSSYRYMQRKRICENNISTRSIKSIKYPENAEDAMCKYLSDLLPQLICVVRLKFRVHRRAA</sequence>
<dbReference type="Proteomes" id="UP000308671">
    <property type="component" value="Unassembled WGS sequence"/>
</dbReference>
<evidence type="ECO:0000313" key="1">
    <source>
        <dbReference type="EMBL" id="THV50731.1"/>
    </source>
</evidence>
<comment type="caution">
    <text evidence="1">The sequence shown here is derived from an EMBL/GenBank/DDBJ whole genome shotgun (WGS) entry which is preliminary data.</text>
</comment>
<reference evidence="1 2" key="1">
    <citation type="submission" date="2017-12" db="EMBL/GenBank/DDBJ databases">
        <title>Comparative genomics of Botrytis spp.</title>
        <authorList>
            <person name="Valero-Jimenez C.A."/>
            <person name="Tapia P."/>
            <person name="Veloso J."/>
            <person name="Silva-Moreno E."/>
            <person name="Staats M."/>
            <person name="Valdes J.H."/>
            <person name="Van Kan J.A.L."/>
        </authorList>
    </citation>
    <scope>NUCLEOTIDE SEQUENCE [LARGE SCALE GENOMIC DNA]</scope>
    <source>
        <strain evidence="1 2">MUCL435</strain>
    </source>
</reference>
<proteinExistence type="predicted"/>
<name>A0A4S8R192_9HELO</name>
<protein>
    <submittedName>
        <fullName evidence="1">Uncharacterized protein</fullName>
    </submittedName>
</protein>
<accession>A0A4S8R192</accession>
<keyword evidence="2" id="KW-1185">Reference proteome</keyword>